<evidence type="ECO:0000313" key="6">
    <source>
        <dbReference type="EMBL" id="KAG7528464.1"/>
    </source>
</evidence>
<comment type="subcellular location">
    <subcellularLocation>
        <location evidence="1">Nucleus</location>
    </subcellularLocation>
</comment>
<feature type="region of interest" description="Disordered" evidence="4">
    <location>
        <begin position="1"/>
        <end position="105"/>
    </location>
</feature>
<evidence type="ECO:0000256" key="2">
    <source>
        <dbReference type="ARBA" id="ARBA00022723"/>
    </source>
</evidence>
<dbReference type="OrthoDB" id="1667110at2759"/>
<dbReference type="Pfam" id="PF02373">
    <property type="entry name" value="JmjC"/>
    <property type="match status" value="1"/>
</dbReference>
<feature type="compositionally biased region" description="Low complexity" evidence="4">
    <location>
        <begin position="190"/>
        <end position="201"/>
    </location>
</feature>
<feature type="domain" description="JmjC" evidence="5">
    <location>
        <begin position="1229"/>
        <end position="1402"/>
    </location>
</feature>
<feature type="compositionally biased region" description="Polar residues" evidence="4">
    <location>
        <begin position="128"/>
        <end position="143"/>
    </location>
</feature>
<dbReference type="GO" id="GO:0031490">
    <property type="term" value="F:chromatin DNA binding"/>
    <property type="evidence" value="ECO:0007669"/>
    <property type="project" value="TreeGrafter"/>
</dbReference>
<keyword evidence="3" id="KW-0539">Nucleus</keyword>
<dbReference type="GO" id="GO:0003712">
    <property type="term" value="F:transcription coregulator activity"/>
    <property type="evidence" value="ECO:0007669"/>
    <property type="project" value="TreeGrafter"/>
</dbReference>
<protein>
    <recommendedName>
        <fullName evidence="5">JmjC domain-containing protein</fullName>
    </recommendedName>
</protein>
<feature type="region of interest" description="Disordered" evidence="4">
    <location>
        <begin position="624"/>
        <end position="673"/>
    </location>
</feature>
<dbReference type="SUPFAM" id="SSF51197">
    <property type="entry name" value="Clavaminate synthase-like"/>
    <property type="match status" value="1"/>
</dbReference>
<feature type="region of interest" description="Disordered" evidence="4">
    <location>
        <begin position="587"/>
        <end position="611"/>
    </location>
</feature>
<keyword evidence="7" id="KW-1185">Reference proteome</keyword>
<feature type="region of interest" description="Disordered" evidence="4">
    <location>
        <begin position="119"/>
        <end position="305"/>
    </location>
</feature>
<comment type="caution">
    <text evidence="6">The sequence shown here is derived from an EMBL/GenBank/DDBJ whole genome shotgun (WGS) entry which is preliminary data.</text>
</comment>
<feature type="compositionally biased region" description="Polar residues" evidence="4">
    <location>
        <begin position="173"/>
        <end position="182"/>
    </location>
</feature>
<gene>
    <name evidence="6" type="ORF">FFLO_06145</name>
</gene>
<dbReference type="SMART" id="SM00558">
    <property type="entry name" value="JmjC"/>
    <property type="match status" value="1"/>
</dbReference>
<dbReference type="PANTHER" id="PTHR12549">
    <property type="entry name" value="JMJC DOMAIN-CONTAINING HISTONE DEMETHYLATION PROTEIN"/>
    <property type="match status" value="1"/>
</dbReference>
<feature type="compositionally biased region" description="Polar residues" evidence="4">
    <location>
        <begin position="221"/>
        <end position="231"/>
    </location>
</feature>
<dbReference type="GO" id="GO:0006357">
    <property type="term" value="P:regulation of transcription by RNA polymerase II"/>
    <property type="evidence" value="ECO:0007669"/>
    <property type="project" value="TreeGrafter"/>
</dbReference>
<dbReference type="GO" id="GO:0032454">
    <property type="term" value="F:histone H3K9 demethylase activity"/>
    <property type="evidence" value="ECO:0007669"/>
    <property type="project" value="InterPro"/>
</dbReference>
<feature type="region of interest" description="Disordered" evidence="4">
    <location>
        <begin position="360"/>
        <end position="546"/>
    </location>
</feature>
<dbReference type="GO" id="GO:0000785">
    <property type="term" value="C:chromatin"/>
    <property type="evidence" value="ECO:0007669"/>
    <property type="project" value="TreeGrafter"/>
</dbReference>
<evidence type="ECO:0000256" key="3">
    <source>
        <dbReference type="ARBA" id="ARBA00023242"/>
    </source>
</evidence>
<dbReference type="InterPro" id="IPR003347">
    <property type="entry name" value="JmjC_dom"/>
</dbReference>
<dbReference type="PANTHER" id="PTHR12549:SF38">
    <property type="entry name" value="JMJC DOMAIN-CONTAINING HISTONE DEMETHYLASE 2, ISOFORM A"/>
    <property type="match status" value="1"/>
</dbReference>
<dbReference type="GO" id="GO:0046872">
    <property type="term" value="F:metal ion binding"/>
    <property type="evidence" value="ECO:0007669"/>
    <property type="project" value="UniProtKB-KW"/>
</dbReference>
<name>A0A8K0JFI1_9TREE</name>
<feature type="compositionally biased region" description="Basic residues" evidence="4">
    <location>
        <begin position="663"/>
        <end position="673"/>
    </location>
</feature>
<evidence type="ECO:0000259" key="5">
    <source>
        <dbReference type="PROSITE" id="PS51184"/>
    </source>
</evidence>
<feature type="compositionally biased region" description="Polar residues" evidence="4">
    <location>
        <begin position="1"/>
        <end position="11"/>
    </location>
</feature>
<evidence type="ECO:0000256" key="4">
    <source>
        <dbReference type="SAM" id="MobiDB-lite"/>
    </source>
</evidence>
<dbReference type="PROSITE" id="PS51184">
    <property type="entry name" value="JMJC"/>
    <property type="match status" value="1"/>
</dbReference>
<feature type="compositionally biased region" description="Polar residues" evidence="4">
    <location>
        <begin position="1535"/>
        <end position="1551"/>
    </location>
</feature>
<dbReference type="Gene3D" id="2.60.120.650">
    <property type="entry name" value="Cupin"/>
    <property type="match status" value="1"/>
</dbReference>
<feature type="region of interest" description="Disordered" evidence="4">
    <location>
        <begin position="1488"/>
        <end position="1554"/>
    </location>
</feature>
<reference evidence="6" key="1">
    <citation type="submission" date="2020-04" db="EMBL/GenBank/DDBJ databases">
        <title>Analysis of mating type loci in Filobasidium floriforme.</title>
        <authorList>
            <person name="Nowrousian M."/>
        </authorList>
    </citation>
    <scope>NUCLEOTIDE SEQUENCE</scope>
    <source>
        <strain evidence="6">CBS 6242</strain>
    </source>
</reference>
<accession>A0A8K0JFI1</accession>
<dbReference type="EMBL" id="JABELV010000182">
    <property type="protein sequence ID" value="KAG7528464.1"/>
    <property type="molecule type" value="Genomic_DNA"/>
</dbReference>
<evidence type="ECO:0000256" key="1">
    <source>
        <dbReference type="ARBA" id="ARBA00004123"/>
    </source>
</evidence>
<sequence length="1605" mass="176846">MSSSQQQQHWSRGQAFQYPIPPRYTNAPNAVPDLRNLQHPPWAHPSPTQSQTSAQPPGQPRPDRGPSSSSQAGTVERNPSSSNTNKIVREDTGRPHDLWRDISKLDPAAVARVIANGQMPRYLPNTHRPVNSSSHMQDQMSGRSGSGTGSNHDHHHQGNGGGQGSSSYRTERNQGQPRGGNNDSRREWYQPQQLQQTQQTPSNQVYLGDPTPMHSPYRPVSSKSSDFSYDQLQAVLEGSARTPSSASQTNERVQMQVPQTEPISHAVPLSARSPQETETQPRPNSAPSKPRLQVTSPRSAQSGSGGWVDVLLRAAAEPTPAAEVGNPMELASEVIAVQPERSTAKDMEAMDQEIVIIDRPQQTTKKLGKSKQTNAQTVPVNQDDGQVTGVQPKPKKVRIPKPQANGAVKAAAKKDLKVKAKKTNKNRSYSSDDDSELTSLSDEDPRITHVQLSPSTHTVPVPSGNGRLDVDLGSDSADQPRKSSRQRKPNIRLLDQIDHATGTDARRAINGNGAQPDESTSRPGSGSGPGSGASSSRPKRMASGAAQVKIEQAVEKFGPIRSGSAEVRSRTAELYELEQELLERQQADQLGPVPFPTPTSNQGGGQAMDVDVPKVSPSIKRKRIDSLPASPVIQQQHASPKVHNGRRKAADVDSDYTDTSRASPKRHRSNKHKAIVLSDSEPEAKAQRSERYTSPIHGRRKVQRPNYNEVDLQARYDMETTGTVDLTLVDAPIVSDTTRRRSDPAVNSSMSGLIGVQHTERAIQAKPDDTDIEMRSLHEDGETVENTVRSSEGAEDANDDLLASNVLIQNNRCLNGLFQGYPRCGPCVGKQTGSKCLFINWRLFPVDPHSGEITGPPYFGNIPLKPSNPPQYPTPSEFNRNPTTSDAFHLQQTVVRWLLPLLAREVQHVFQDGALCKQDDDTGRLICDFCATTVFGGSWACSHCAKEYCFDCKGFISQFNTEDLETSTRKWNREPAGRLLRCTTLNGISRSHYGSCLIPVTRYSPSDLKRDWAALVGFVTQSRTAYDETLPDLAPDFQRHLRAVSGAIETSDKAPLPGQEAEEARLRATLKVSDEQLSSYAKRETGPMQPTDRAGLETHAFFRLENDHLSDPIFDAMWSKGVPIVVDGIGERFKLDWTPQDFHRRMDGAQKKEDRECNVVDCQAQERTEGHTTVMRVADFFAEYMLGAQRTGSVVKKLKDWPADTEFGKKFPDLYDDFHQAMPAPDYTRRDGVLNISAHFPKSGGVPDIGPKMYNAFAAKEGPGGLGSTRLHMDMADAINVLMHANPREDGSPGCAVWDIFRPEDANGLREFLLEKYGSFYDNTHDPIHSQQFYLDSEVRQELFEKKGIYSYRIYQYPGQAIMVPAGCAHQVCNLADCMKIACDFVSPHNVKRCEKLSREFRNENNSKVAWKDDVLQLSNMNWHAWCSSRALAGYKEETTSNPTLDAEIETLFNSLPREARLTCTQLNHNHKFVKEAPYKDGFAKAVSSKASGVKQQTSGRRAAKRPDLSSRVINVDGEASSSPGPASPLPRPSVASSSRNGRPTNMSAPEQQPRWKALLDRMADEMIEAGSVSDITNWSTMRGMLAVAVKRSGLLLPPEGPAAA</sequence>
<dbReference type="GO" id="GO:0000118">
    <property type="term" value="C:histone deacetylase complex"/>
    <property type="evidence" value="ECO:0007669"/>
    <property type="project" value="TreeGrafter"/>
</dbReference>
<feature type="compositionally biased region" description="Basic and acidic residues" evidence="4">
    <location>
        <begin position="87"/>
        <end position="104"/>
    </location>
</feature>
<feature type="compositionally biased region" description="Polar residues" evidence="4">
    <location>
        <begin position="360"/>
        <end position="389"/>
    </location>
</feature>
<feature type="compositionally biased region" description="Polar residues" evidence="4">
    <location>
        <begin position="1489"/>
        <end position="1500"/>
    </location>
</feature>
<organism evidence="6 7">
    <name type="scientific">Filobasidium floriforme</name>
    <dbReference type="NCBI Taxonomy" id="5210"/>
    <lineage>
        <taxon>Eukaryota</taxon>
        <taxon>Fungi</taxon>
        <taxon>Dikarya</taxon>
        <taxon>Basidiomycota</taxon>
        <taxon>Agaricomycotina</taxon>
        <taxon>Tremellomycetes</taxon>
        <taxon>Filobasidiales</taxon>
        <taxon>Filobasidiaceae</taxon>
        <taxon>Filobasidium</taxon>
    </lineage>
</organism>
<evidence type="ECO:0000313" key="7">
    <source>
        <dbReference type="Proteomes" id="UP000812966"/>
    </source>
</evidence>
<keyword evidence="2" id="KW-0479">Metal-binding</keyword>
<proteinExistence type="predicted"/>
<dbReference type="Proteomes" id="UP000812966">
    <property type="component" value="Unassembled WGS sequence"/>
</dbReference>
<feature type="compositionally biased region" description="Polar residues" evidence="4">
    <location>
        <begin position="77"/>
        <end position="86"/>
    </location>
</feature>
<dbReference type="InterPro" id="IPR045109">
    <property type="entry name" value="LSDs-like"/>
</dbReference>
<feature type="compositionally biased region" description="Polar residues" evidence="4">
    <location>
        <begin position="272"/>
        <end position="302"/>
    </location>
</feature>
<feature type="compositionally biased region" description="Polar residues" evidence="4">
    <location>
        <begin position="241"/>
        <end position="262"/>
    </location>
</feature>